<evidence type="ECO:0000313" key="2">
    <source>
        <dbReference type="Proteomes" id="UP000198736"/>
    </source>
</evidence>
<proteinExistence type="predicted"/>
<protein>
    <submittedName>
        <fullName evidence="1">Uncharacterized protein</fullName>
    </submittedName>
</protein>
<accession>A0A0S4LEC3</accession>
<sequence>MSYYYDHRAEIDTEIARQNEHESLPPAAG</sequence>
<dbReference type="STRING" id="1742973.COMA2_20043"/>
<organism evidence="1 2">
    <name type="scientific">Candidatus Nitrospira nitrificans</name>
    <dbReference type="NCBI Taxonomy" id="1742973"/>
    <lineage>
        <taxon>Bacteria</taxon>
        <taxon>Pseudomonadati</taxon>
        <taxon>Nitrospirota</taxon>
        <taxon>Nitrospiria</taxon>
        <taxon>Nitrospirales</taxon>
        <taxon>Nitrospiraceae</taxon>
        <taxon>Nitrospira</taxon>
    </lineage>
</organism>
<gene>
    <name evidence="1" type="ORF">COMA2_20043</name>
</gene>
<keyword evidence="2" id="KW-1185">Reference proteome</keyword>
<dbReference type="AlphaFoldDB" id="A0A0S4LEC3"/>
<reference evidence="2" key="1">
    <citation type="submission" date="2015-10" db="EMBL/GenBank/DDBJ databases">
        <authorList>
            <person name="Luecker S."/>
            <person name="Luecker S."/>
        </authorList>
    </citation>
    <scope>NUCLEOTIDE SEQUENCE [LARGE SCALE GENOMIC DNA]</scope>
</reference>
<dbReference type="Proteomes" id="UP000198736">
    <property type="component" value="Unassembled WGS sequence"/>
</dbReference>
<evidence type="ECO:0000313" key="1">
    <source>
        <dbReference type="EMBL" id="CUS35021.1"/>
    </source>
</evidence>
<dbReference type="EMBL" id="CZPZ01000012">
    <property type="protein sequence ID" value="CUS35021.1"/>
    <property type="molecule type" value="Genomic_DNA"/>
</dbReference>
<name>A0A0S4LEC3_9BACT</name>